<feature type="transmembrane region" description="Helical" evidence="8">
    <location>
        <begin position="104"/>
        <end position="130"/>
    </location>
</feature>
<proteinExistence type="predicted"/>
<feature type="transmembrane region" description="Helical" evidence="8">
    <location>
        <begin position="183"/>
        <end position="202"/>
    </location>
</feature>
<dbReference type="GO" id="GO:0016020">
    <property type="term" value="C:membrane"/>
    <property type="evidence" value="ECO:0007669"/>
    <property type="project" value="UniProtKB-SubCell"/>
</dbReference>
<keyword evidence="4" id="KW-0297">G-protein coupled receptor</keyword>
<dbReference type="PANTHER" id="PTHR24235">
    <property type="entry name" value="NEUROPEPTIDE Y RECEPTOR"/>
    <property type="match status" value="1"/>
</dbReference>
<dbReference type="PANTHER" id="PTHR24235:SF12">
    <property type="entry name" value="G-PROTEIN COUPLED RECEPTORS FAMILY 1 PROFILE DOMAIN-CONTAINING PROTEIN"/>
    <property type="match status" value="1"/>
</dbReference>
<evidence type="ECO:0000256" key="5">
    <source>
        <dbReference type="ARBA" id="ARBA00023136"/>
    </source>
</evidence>
<evidence type="ECO:0000256" key="4">
    <source>
        <dbReference type="ARBA" id="ARBA00023040"/>
    </source>
</evidence>
<comment type="subcellular location">
    <subcellularLocation>
        <location evidence="1">Membrane</location>
        <topology evidence="1">Multi-pass membrane protein</topology>
    </subcellularLocation>
</comment>
<dbReference type="Pfam" id="PF00001">
    <property type="entry name" value="7tm_1"/>
    <property type="match status" value="1"/>
</dbReference>
<evidence type="ECO:0000256" key="7">
    <source>
        <dbReference type="ARBA" id="ARBA00023224"/>
    </source>
</evidence>
<dbReference type="AlphaFoldDB" id="A0A5K3G0N2"/>
<feature type="domain" description="G-protein coupled receptors family 1 profile" evidence="9">
    <location>
        <begin position="121"/>
        <end position="216"/>
    </location>
</feature>
<dbReference type="WBParaSite" id="MCU_012530-RA">
    <property type="protein sequence ID" value="MCU_012530-RA"/>
    <property type="gene ID" value="MCU_012530"/>
</dbReference>
<organism evidence="10">
    <name type="scientific">Mesocestoides corti</name>
    <name type="common">Flatworm</name>
    <dbReference type="NCBI Taxonomy" id="53468"/>
    <lineage>
        <taxon>Eukaryota</taxon>
        <taxon>Metazoa</taxon>
        <taxon>Spiralia</taxon>
        <taxon>Lophotrochozoa</taxon>
        <taxon>Platyhelminthes</taxon>
        <taxon>Cestoda</taxon>
        <taxon>Eucestoda</taxon>
        <taxon>Cyclophyllidea</taxon>
        <taxon>Mesocestoididae</taxon>
        <taxon>Mesocestoides</taxon>
    </lineage>
</organism>
<dbReference type="GO" id="GO:0004930">
    <property type="term" value="F:G protein-coupled receptor activity"/>
    <property type="evidence" value="ECO:0007669"/>
    <property type="project" value="UniProtKB-KW"/>
</dbReference>
<keyword evidence="3 8" id="KW-1133">Transmembrane helix</keyword>
<dbReference type="PRINTS" id="PR00237">
    <property type="entry name" value="GPCRRHODOPSN"/>
</dbReference>
<dbReference type="Gene3D" id="1.20.1070.10">
    <property type="entry name" value="Rhodopsin 7-helix transmembrane proteins"/>
    <property type="match status" value="1"/>
</dbReference>
<keyword evidence="2 8" id="KW-0812">Transmembrane</keyword>
<reference evidence="10" key="1">
    <citation type="submission" date="2019-11" db="UniProtKB">
        <authorList>
            <consortium name="WormBaseParasite"/>
        </authorList>
    </citation>
    <scope>IDENTIFICATION</scope>
</reference>
<keyword evidence="7" id="KW-0807">Transducer</keyword>
<evidence type="ECO:0000256" key="8">
    <source>
        <dbReference type="SAM" id="Phobius"/>
    </source>
</evidence>
<keyword evidence="5 8" id="KW-0472">Membrane</keyword>
<dbReference type="InterPro" id="IPR017452">
    <property type="entry name" value="GPCR_Rhodpsn_7TM"/>
</dbReference>
<dbReference type="PROSITE" id="PS50262">
    <property type="entry name" value="G_PROTEIN_RECEP_F1_2"/>
    <property type="match status" value="1"/>
</dbReference>
<sequence>MKASLKPNKVSSDLRKFCEVSTEVEENLAKKQDRKCLIAMVLVGKGNASCLPNSLNEFGLSLPGSLEEYFRRCLNLTEDTDLFRLLITELKGLHEGNRLRQSELIALIAVNTFLMLFGATGALVLIVAVVRKPRIRTPRTMLTVNLAVSDLTLCLFTQPFNLIRTLHWHYEWRFGEVMCKITSFAQATNVFVATMSITVIALDRFHVSFLDYSPNL</sequence>
<evidence type="ECO:0000259" key="9">
    <source>
        <dbReference type="PROSITE" id="PS50262"/>
    </source>
</evidence>
<dbReference type="InterPro" id="IPR000276">
    <property type="entry name" value="GPCR_Rhodpsn"/>
</dbReference>
<evidence type="ECO:0000256" key="1">
    <source>
        <dbReference type="ARBA" id="ARBA00004141"/>
    </source>
</evidence>
<evidence type="ECO:0000256" key="2">
    <source>
        <dbReference type="ARBA" id="ARBA00022692"/>
    </source>
</evidence>
<evidence type="ECO:0000256" key="6">
    <source>
        <dbReference type="ARBA" id="ARBA00023170"/>
    </source>
</evidence>
<keyword evidence="6" id="KW-0675">Receptor</keyword>
<evidence type="ECO:0000313" key="10">
    <source>
        <dbReference type="WBParaSite" id="MCU_012530-RA"/>
    </source>
</evidence>
<accession>A0A5K3G0N2</accession>
<evidence type="ECO:0000256" key="3">
    <source>
        <dbReference type="ARBA" id="ARBA00022989"/>
    </source>
</evidence>
<protein>
    <submittedName>
        <fullName evidence="10">G_PROTEIN_RECEP_F1_2 domain-containing protein</fullName>
    </submittedName>
</protein>
<name>A0A5K3G0N2_MESCO</name>
<dbReference type="SUPFAM" id="SSF81321">
    <property type="entry name" value="Family A G protein-coupled receptor-like"/>
    <property type="match status" value="1"/>
</dbReference>